<accession>A0A142JNG4</accession>
<dbReference type="RefSeq" id="WP_062801583.1">
    <property type="nucleotide sequence ID" value="NZ_CP014844.1"/>
</dbReference>
<dbReference type="InterPro" id="IPR008258">
    <property type="entry name" value="Transglycosylase_SLT_dom_1"/>
</dbReference>
<dbReference type="InterPro" id="IPR023346">
    <property type="entry name" value="Lysozyme-like_dom_sf"/>
</dbReference>
<sequence length="796" mass="84263">MADELDKFVLQYTVELRDSITRLEKLNERVSKANESGDELSSTLGKIGTSHPALGRLTEKAEAVRKAMKGAAAEGSGMAGALRAIAPSAAVAAAAIGTIVGALKLAQKSIREYQEQADLGLKTGTSILGAENLARGLSKSSGGLITREGTQDLLRNLGGQVAAAYADPSRQGVENLKLRSAGINVTNKAGKITSADDALMQLSEKLKTMTDEEGAAKLELLGIDAQYLQGIKALTAETMKVTEMSDVEAKRKAQTIDAARRYTAAMGTISAELDRAGTMLGDEFAPALAAVAELTAKAADWLEDMVRGGLDIMDKGINRTLAAGMALNDVIHNLPELLKGGLEGVKKGFGEAFDKYVNILDGLGKEEKERQGAVARQQYQNLAQENLNINNFSQAVQDFSQSIDEQQAIAAWAGEVGRAAGLSTSGNESKQHGAASEGRIGFDQAKQQRDLNGAAQSSAAQVQPVTQPKGKPINNDTYDAIIKDAAKANDLDPLLIKKVIAQESGFNPKAVSSEGAQGLMQVMPANHKSLGITDGFDPRQNIMGGAKLLAQYIKDAKGDVDTALKMYHGGYKRSGWGVNTNAYPGKVLSKNVSISGVQAAQAPNPGQFGSRYDIATDPSYKHPVQVSGEGRTIDRGGRGQAPVGESRESIQRMEFMKKLAAQLHVPVNQLLQGDVTKGDVQFAQGNLIAGALNSAQTLLNQAKNPLINPLQRAELQKQMMGTYQFLQNAQNYGPGAMAAAKEGNRSITIGEGAVVVNVTGGSNGSVDQYSLERTITSELRTAVKDIVNQANNGLKY</sequence>
<dbReference type="Gene3D" id="1.10.530.10">
    <property type="match status" value="1"/>
</dbReference>
<feature type="region of interest" description="Disordered" evidence="3">
    <location>
        <begin position="449"/>
        <end position="473"/>
    </location>
</feature>
<proteinExistence type="inferred from homology"/>
<dbReference type="EMBL" id="CP014844">
    <property type="protein sequence ID" value="AMR79626.1"/>
    <property type="molecule type" value="Genomic_DNA"/>
</dbReference>
<dbReference type="KEGG" id="cnan:A2G96_18780"/>
<name>A0A142JNG4_9BURK</name>
<dbReference type="AlphaFoldDB" id="A0A142JNG4"/>
<dbReference type="Pfam" id="PF01464">
    <property type="entry name" value="SLT"/>
    <property type="match status" value="1"/>
</dbReference>
<evidence type="ECO:0000313" key="5">
    <source>
        <dbReference type="EMBL" id="AMR79626.1"/>
    </source>
</evidence>
<dbReference type="OrthoDB" id="92254at2"/>
<feature type="coiled-coil region" evidence="2">
    <location>
        <begin position="16"/>
        <end position="43"/>
    </location>
</feature>
<keyword evidence="2" id="KW-0175">Coiled coil</keyword>
<evidence type="ECO:0000256" key="2">
    <source>
        <dbReference type="SAM" id="Coils"/>
    </source>
</evidence>
<organism evidence="5 6">
    <name type="scientific">Cupriavidus nantongensis</name>
    <dbReference type="NCBI Taxonomy" id="1796606"/>
    <lineage>
        <taxon>Bacteria</taxon>
        <taxon>Pseudomonadati</taxon>
        <taxon>Pseudomonadota</taxon>
        <taxon>Betaproteobacteria</taxon>
        <taxon>Burkholderiales</taxon>
        <taxon>Burkholderiaceae</taxon>
        <taxon>Cupriavidus</taxon>
    </lineage>
</organism>
<reference evidence="5 6" key="1">
    <citation type="submission" date="2016-03" db="EMBL/GenBank/DDBJ databases">
        <title>Complete genome sequence of a novel chlorpyrifos degrading bacterium, Cupriavidus nantongensis sp. X1.</title>
        <authorList>
            <person name="Fang L."/>
        </authorList>
    </citation>
    <scope>NUCLEOTIDE SEQUENCE [LARGE SCALE GENOMIC DNA]</scope>
    <source>
        <strain evidence="5 6">X1</strain>
    </source>
</reference>
<evidence type="ECO:0000256" key="3">
    <source>
        <dbReference type="SAM" id="MobiDB-lite"/>
    </source>
</evidence>
<keyword evidence="6" id="KW-1185">Reference proteome</keyword>
<protein>
    <recommendedName>
        <fullName evidence="4">Transglycosylase SLT domain-containing protein</fullName>
    </recommendedName>
</protein>
<comment type="similarity">
    <text evidence="1">Belongs to the transglycosylase Slt family.</text>
</comment>
<dbReference type="PANTHER" id="PTHR37423">
    <property type="entry name" value="SOLUBLE LYTIC MUREIN TRANSGLYCOSYLASE-RELATED"/>
    <property type="match status" value="1"/>
</dbReference>
<dbReference type="Proteomes" id="UP000075238">
    <property type="component" value="Chromosome 1"/>
</dbReference>
<dbReference type="SUPFAM" id="SSF53955">
    <property type="entry name" value="Lysozyme-like"/>
    <property type="match status" value="1"/>
</dbReference>
<gene>
    <name evidence="5" type="ORF">A2G96_18780</name>
</gene>
<evidence type="ECO:0000313" key="6">
    <source>
        <dbReference type="Proteomes" id="UP000075238"/>
    </source>
</evidence>
<feature type="domain" description="Transglycosylase SLT" evidence="4">
    <location>
        <begin position="482"/>
        <end position="573"/>
    </location>
</feature>
<evidence type="ECO:0000259" key="4">
    <source>
        <dbReference type="Pfam" id="PF01464"/>
    </source>
</evidence>
<dbReference type="STRING" id="1796606.A2G96_18780"/>
<evidence type="ECO:0000256" key="1">
    <source>
        <dbReference type="ARBA" id="ARBA00007734"/>
    </source>
</evidence>
<feature type="region of interest" description="Disordered" evidence="3">
    <location>
        <begin position="619"/>
        <end position="647"/>
    </location>
</feature>
<dbReference type="PANTHER" id="PTHR37423:SF2">
    <property type="entry name" value="MEMBRANE-BOUND LYTIC MUREIN TRANSGLYCOSYLASE C"/>
    <property type="match status" value="1"/>
</dbReference>